<protein>
    <submittedName>
        <fullName evidence="3">Competence/damage-inducible protein cinA</fullName>
    </submittedName>
</protein>
<evidence type="ECO:0000313" key="4">
    <source>
        <dbReference type="Proteomes" id="UP000198224"/>
    </source>
</evidence>
<dbReference type="EMBL" id="LT607409">
    <property type="protein sequence ID" value="SCF29546.1"/>
    <property type="molecule type" value="Genomic_DNA"/>
</dbReference>
<feature type="region of interest" description="Disordered" evidence="1">
    <location>
        <begin position="187"/>
        <end position="227"/>
    </location>
</feature>
<evidence type="ECO:0000256" key="1">
    <source>
        <dbReference type="SAM" id="MobiDB-lite"/>
    </source>
</evidence>
<dbReference type="RefSeq" id="WP_408630523.1">
    <property type="nucleotide sequence ID" value="NZ_LT607409.1"/>
</dbReference>
<dbReference type="Proteomes" id="UP000198224">
    <property type="component" value="Chromosome I"/>
</dbReference>
<gene>
    <name evidence="3" type="ORF">GA0070612_6014</name>
</gene>
<reference evidence="4" key="1">
    <citation type="submission" date="2016-06" db="EMBL/GenBank/DDBJ databases">
        <authorList>
            <person name="Varghese N."/>
            <person name="Submissions Spin"/>
        </authorList>
    </citation>
    <scope>NUCLEOTIDE SEQUENCE [LARGE SCALE GENOMIC DNA]</scope>
    <source>
        <strain evidence="4">DSM 45160</strain>
    </source>
</reference>
<feature type="compositionally biased region" description="Low complexity" evidence="1">
    <location>
        <begin position="207"/>
        <end position="219"/>
    </location>
</feature>
<dbReference type="SUPFAM" id="SSF142433">
    <property type="entry name" value="CinA-like"/>
    <property type="match status" value="1"/>
</dbReference>
<name>A0A1C4Z9E2_9ACTN</name>
<dbReference type="AlphaFoldDB" id="A0A1C4Z9E2"/>
<dbReference type="Pfam" id="PF02464">
    <property type="entry name" value="CinA"/>
    <property type="match status" value="1"/>
</dbReference>
<sequence>MATDGSTRRDAGFGHHEVGVSDDAVAGSAAAAVVHRLAQRHETLATVESLTGGLLAASIVDVAGVSAIYRGGLVVYATDLKDSLAGVPADLLSERGPVDPDVAAALAEGGRERCGADWGVATTGVAGPEPQDGKPVGLVYVAVAGANGAEVRHLDLDGGREHVRVTAVIEALRLLAERIYDVDAQEALPGAPTADPDTPEVVPPPETSRTPTGTPPGRAGTTGAGHR</sequence>
<dbReference type="NCBIfam" id="TIGR00199">
    <property type="entry name" value="PncC_domain"/>
    <property type="match status" value="1"/>
</dbReference>
<keyword evidence="4" id="KW-1185">Reference proteome</keyword>
<dbReference type="InterPro" id="IPR036653">
    <property type="entry name" value="CinA-like_C"/>
</dbReference>
<dbReference type="InterPro" id="IPR008136">
    <property type="entry name" value="CinA_C"/>
</dbReference>
<proteinExistence type="predicted"/>
<accession>A0A1C4Z9E2</accession>
<dbReference type="Gene3D" id="3.90.950.20">
    <property type="entry name" value="CinA-like"/>
    <property type="match status" value="1"/>
</dbReference>
<organism evidence="3 4">
    <name type="scientific">Micromonospora chokoriensis</name>
    <dbReference type="NCBI Taxonomy" id="356851"/>
    <lineage>
        <taxon>Bacteria</taxon>
        <taxon>Bacillati</taxon>
        <taxon>Actinomycetota</taxon>
        <taxon>Actinomycetes</taxon>
        <taxon>Micromonosporales</taxon>
        <taxon>Micromonosporaceae</taxon>
        <taxon>Micromonospora</taxon>
    </lineage>
</organism>
<evidence type="ECO:0000313" key="3">
    <source>
        <dbReference type="EMBL" id="SCF29546.1"/>
    </source>
</evidence>
<feature type="domain" description="CinA C-terminal" evidence="2">
    <location>
        <begin position="29"/>
        <end position="178"/>
    </location>
</feature>
<evidence type="ECO:0000259" key="2">
    <source>
        <dbReference type="Pfam" id="PF02464"/>
    </source>
</evidence>